<dbReference type="Gene3D" id="3.30.1310.20">
    <property type="entry name" value="PRTase-like"/>
    <property type="match status" value="1"/>
</dbReference>
<name>A0A381DI19_9BACT</name>
<dbReference type="GeneID" id="93090789"/>
<dbReference type="EMBL" id="UFVD01000001">
    <property type="protein sequence ID" value="SUX10085.1"/>
    <property type="molecule type" value="Genomic_DNA"/>
</dbReference>
<dbReference type="OrthoDB" id="5421180at2"/>
<evidence type="ECO:0000313" key="2">
    <source>
        <dbReference type="Proteomes" id="UP000254920"/>
    </source>
</evidence>
<dbReference type="InterPro" id="IPR029057">
    <property type="entry name" value="PRTase-like"/>
</dbReference>
<proteinExistence type="predicted"/>
<organism evidence="1 2">
    <name type="scientific">Campylobacter sputorum subsp. sputorum</name>
    <dbReference type="NCBI Taxonomy" id="32024"/>
    <lineage>
        <taxon>Bacteria</taxon>
        <taxon>Pseudomonadati</taxon>
        <taxon>Campylobacterota</taxon>
        <taxon>Epsilonproteobacteria</taxon>
        <taxon>Campylobacterales</taxon>
        <taxon>Campylobacteraceae</taxon>
        <taxon>Campylobacter</taxon>
    </lineage>
</organism>
<dbReference type="SUPFAM" id="SSF53271">
    <property type="entry name" value="PRTase-like"/>
    <property type="match status" value="1"/>
</dbReference>
<dbReference type="Proteomes" id="UP000254920">
    <property type="component" value="Unassembled WGS sequence"/>
</dbReference>
<gene>
    <name evidence="1" type="ORF">NCTC12475_00341</name>
</gene>
<protein>
    <submittedName>
        <fullName evidence="1">Na+/H+ antiporter</fullName>
    </submittedName>
</protein>
<dbReference type="STRING" id="32024.GCA_000788295_00337"/>
<dbReference type="AlphaFoldDB" id="A0A381DI19"/>
<accession>A0A381DI19</accession>
<reference evidence="1 2" key="1">
    <citation type="submission" date="2018-06" db="EMBL/GenBank/DDBJ databases">
        <authorList>
            <consortium name="Pathogen Informatics"/>
            <person name="Doyle S."/>
        </authorList>
    </citation>
    <scope>NUCLEOTIDE SEQUENCE [LARGE SCALE GENOMIC DNA]</scope>
    <source>
        <strain evidence="1 2">NCTC12475</strain>
    </source>
</reference>
<evidence type="ECO:0000313" key="1">
    <source>
        <dbReference type="EMBL" id="SUX10085.1"/>
    </source>
</evidence>
<keyword evidence="2" id="KW-1185">Reference proteome</keyword>
<dbReference type="Gene3D" id="3.40.50.2020">
    <property type="match status" value="1"/>
</dbReference>
<dbReference type="RefSeq" id="WP_089182608.1">
    <property type="nucleotide sequence ID" value="NZ_CP043427.1"/>
</dbReference>
<dbReference type="CDD" id="cd06223">
    <property type="entry name" value="PRTases_typeI"/>
    <property type="match status" value="1"/>
</dbReference>
<sequence>MIALEELQFENQIEAAKKIIEILPSDLVFNDYLMVCSSLESVIVADIVAKELKVSYEIMFCESIYAPYNSECAIGMVSETQEIVLHENLIKSFGITLGYVFGEAHRKYEEKILKNVYKFRKGNLLGELANKNILLIDEGCETGLTAEICVKTLLNEGVKSITYLTPLISTDIADELNVLVDKVYAVHKIANFVSVDFYYKNKIISSPEIIVSILEESPYYLPLQKGDKSAS</sequence>
<dbReference type="InterPro" id="IPR000836">
    <property type="entry name" value="PRTase_dom"/>
</dbReference>